<comment type="caution">
    <text evidence="1">The sequence shown here is derived from an EMBL/GenBank/DDBJ whole genome shotgun (WGS) entry which is preliminary data.</text>
</comment>
<dbReference type="RefSeq" id="WP_152871217.1">
    <property type="nucleotide sequence ID" value="NZ_WBSL01000003.1"/>
</dbReference>
<gene>
    <name evidence="1" type="ORF">F8S09_09340</name>
</gene>
<dbReference type="Proteomes" id="UP000484842">
    <property type="component" value="Unassembled WGS sequence"/>
</dbReference>
<evidence type="ECO:0000313" key="1">
    <source>
        <dbReference type="EMBL" id="MPY66891.1"/>
    </source>
</evidence>
<name>A0A7X1NWY1_9DEIO</name>
<dbReference type="EMBL" id="WBSL01000003">
    <property type="protein sequence ID" value="MPY66891.1"/>
    <property type="molecule type" value="Genomic_DNA"/>
</dbReference>
<proteinExistence type="predicted"/>
<organism evidence="1 2">
    <name type="scientific">Deinococcus terrestris</name>
    <dbReference type="NCBI Taxonomy" id="2651870"/>
    <lineage>
        <taxon>Bacteria</taxon>
        <taxon>Thermotogati</taxon>
        <taxon>Deinococcota</taxon>
        <taxon>Deinococci</taxon>
        <taxon>Deinococcales</taxon>
        <taxon>Deinococcaceae</taxon>
        <taxon>Deinococcus</taxon>
    </lineage>
</organism>
<accession>A0A7X1NWY1</accession>
<protein>
    <submittedName>
        <fullName evidence="1">Uncharacterized protein</fullName>
    </submittedName>
</protein>
<keyword evidence="2" id="KW-1185">Reference proteome</keyword>
<dbReference type="AlphaFoldDB" id="A0A7X1NWY1"/>
<evidence type="ECO:0000313" key="2">
    <source>
        <dbReference type="Proteomes" id="UP000484842"/>
    </source>
</evidence>
<reference evidence="1 2" key="1">
    <citation type="submission" date="2019-10" db="EMBL/GenBank/DDBJ databases">
        <title>Deinococcus sp. isolated from soil.</title>
        <authorList>
            <person name="Li Y."/>
            <person name="Wang J."/>
        </authorList>
    </citation>
    <scope>NUCLEOTIDE SEQUENCE [LARGE SCALE GENOMIC DNA]</scope>
    <source>
        <strain evidence="1 2">SDU3-2</strain>
    </source>
</reference>
<sequence length="113" mass="11695">MTPPLPPEVAAYLDAATRLLPPTVRTAARGELHANLHQAMLDHLTVGSPEAEAWNRAVCEAGPAGRVALGLARTHTLPLLWRTLLLAGALGGAASALWAQGAGPAPAHHEARP</sequence>